<proteinExistence type="predicted"/>
<evidence type="ECO:0000256" key="1">
    <source>
        <dbReference type="SAM" id="Phobius"/>
    </source>
</evidence>
<dbReference type="EMBL" id="BMAW01071329">
    <property type="protein sequence ID" value="GFT77639.1"/>
    <property type="molecule type" value="Genomic_DNA"/>
</dbReference>
<feature type="transmembrane region" description="Helical" evidence="1">
    <location>
        <begin position="72"/>
        <end position="95"/>
    </location>
</feature>
<dbReference type="AlphaFoldDB" id="A0A8X6PNJ2"/>
<keyword evidence="1" id="KW-1133">Transmembrane helix</keyword>
<sequence>MDKVLRFCSSFEVMFGTCIMNSGFQSIMKHLLLLRYFSLPHICLEVVGFVVISMCFNPIYSTFKYEEIAQTLAYGIMIFIGMTFIICNRIVLYLLHQDVEKIFKVLYTSITFLFGFMLYSFFDLVNFQIPFPDDEDYYMV</sequence>
<feature type="transmembrane region" description="Helical" evidence="1">
    <location>
        <begin position="36"/>
        <end position="60"/>
    </location>
</feature>
<name>A0A8X6PNJ2_NEPPI</name>
<feature type="transmembrane region" description="Helical" evidence="1">
    <location>
        <begin position="102"/>
        <end position="122"/>
    </location>
</feature>
<evidence type="ECO:0000313" key="2">
    <source>
        <dbReference type="EMBL" id="GFT77639.1"/>
    </source>
</evidence>
<reference evidence="2" key="1">
    <citation type="submission" date="2020-08" db="EMBL/GenBank/DDBJ databases">
        <title>Multicomponent nature underlies the extraordinary mechanical properties of spider dragline silk.</title>
        <authorList>
            <person name="Kono N."/>
            <person name="Nakamura H."/>
            <person name="Mori M."/>
            <person name="Yoshida Y."/>
            <person name="Ohtoshi R."/>
            <person name="Malay A.D."/>
            <person name="Moran D.A.P."/>
            <person name="Tomita M."/>
            <person name="Numata K."/>
            <person name="Arakawa K."/>
        </authorList>
    </citation>
    <scope>NUCLEOTIDE SEQUENCE</scope>
</reference>
<dbReference type="Proteomes" id="UP000887013">
    <property type="component" value="Unassembled WGS sequence"/>
</dbReference>
<accession>A0A8X6PNJ2</accession>
<keyword evidence="3" id="KW-1185">Reference proteome</keyword>
<keyword evidence="1" id="KW-0812">Transmembrane</keyword>
<gene>
    <name evidence="2" type="ORF">NPIL_75711</name>
</gene>
<keyword evidence="1" id="KW-0472">Membrane</keyword>
<comment type="caution">
    <text evidence="2">The sequence shown here is derived from an EMBL/GenBank/DDBJ whole genome shotgun (WGS) entry which is preliminary data.</text>
</comment>
<organism evidence="2 3">
    <name type="scientific">Nephila pilipes</name>
    <name type="common">Giant wood spider</name>
    <name type="synonym">Nephila maculata</name>
    <dbReference type="NCBI Taxonomy" id="299642"/>
    <lineage>
        <taxon>Eukaryota</taxon>
        <taxon>Metazoa</taxon>
        <taxon>Ecdysozoa</taxon>
        <taxon>Arthropoda</taxon>
        <taxon>Chelicerata</taxon>
        <taxon>Arachnida</taxon>
        <taxon>Araneae</taxon>
        <taxon>Araneomorphae</taxon>
        <taxon>Entelegynae</taxon>
        <taxon>Araneoidea</taxon>
        <taxon>Nephilidae</taxon>
        <taxon>Nephila</taxon>
    </lineage>
</organism>
<evidence type="ECO:0000313" key="3">
    <source>
        <dbReference type="Proteomes" id="UP000887013"/>
    </source>
</evidence>
<protein>
    <submittedName>
        <fullName evidence="2">Uncharacterized protein</fullName>
    </submittedName>
</protein>